<keyword evidence="1" id="KW-0547">Nucleotide-binding</keyword>
<dbReference type="Gene3D" id="3.30.420.40">
    <property type="match status" value="1"/>
</dbReference>
<dbReference type="GO" id="GO:0005524">
    <property type="term" value="F:ATP binding"/>
    <property type="evidence" value="ECO:0007669"/>
    <property type="project" value="UniProtKB-KW"/>
</dbReference>
<evidence type="ECO:0000313" key="5">
    <source>
        <dbReference type="Proteomes" id="UP001054889"/>
    </source>
</evidence>
<organism evidence="4 5">
    <name type="scientific">Eleusine coracana subsp. coracana</name>
    <dbReference type="NCBI Taxonomy" id="191504"/>
    <lineage>
        <taxon>Eukaryota</taxon>
        <taxon>Viridiplantae</taxon>
        <taxon>Streptophyta</taxon>
        <taxon>Embryophyta</taxon>
        <taxon>Tracheophyta</taxon>
        <taxon>Spermatophyta</taxon>
        <taxon>Magnoliopsida</taxon>
        <taxon>Liliopsida</taxon>
        <taxon>Poales</taxon>
        <taxon>Poaceae</taxon>
        <taxon>PACMAD clade</taxon>
        <taxon>Chloridoideae</taxon>
        <taxon>Cynodonteae</taxon>
        <taxon>Eleusininae</taxon>
        <taxon>Eleusine</taxon>
    </lineage>
</organism>
<dbReference type="InterPro" id="IPR013126">
    <property type="entry name" value="Hsp_70_fam"/>
</dbReference>
<feature type="compositionally biased region" description="Basic residues" evidence="3">
    <location>
        <begin position="83"/>
        <end position="96"/>
    </location>
</feature>
<accession>A0AAV5DT94</accession>
<gene>
    <name evidence="4" type="primary">gb00500</name>
    <name evidence="4" type="ORF">PR202_gb00500</name>
</gene>
<keyword evidence="2" id="KW-0067">ATP-binding</keyword>
<dbReference type="GO" id="GO:0140662">
    <property type="term" value="F:ATP-dependent protein folding chaperone"/>
    <property type="evidence" value="ECO:0007669"/>
    <property type="project" value="InterPro"/>
</dbReference>
<dbReference type="AlphaFoldDB" id="A0AAV5DT94"/>
<keyword evidence="5" id="KW-1185">Reference proteome</keyword>
<evidence type="ECO:0000313" key="4">
    <source>
        <dbReference type="EMBL" id="GJN13758.1"/>
    </source>
</evidence>
<protein>
    <submittedName>
        <fullName evidence="4">Uncharacterized protein</fullName>
    </submittedName>
</protein>
<dbReference type="Proteomes" id="UP001054889">
    <property type="component" value="Unassembled WGS sequence"/>
</dbReference>
<evidence type="ECO:0000256" key="1">
    <source>
        <dbReference type="ARBA" id="ARBA00022741"/>
    </source>
</evidence>
<reference evidence="4" key="1">
    <citation type="journal article" date="2018" name="DNA Res.">
        <title>Multiple hybrid de novo genome assembly of finger millet, an orphan allotetraploid crop.</title>
        <authorList>
            <person name="Hatakeyama M."/>
            <person name="Aluri S."/>
            <person name="Balachadran M.T."/>
            <person name="Sivarajan S.R."/>
            <person name="Patrignani A."/>
            <person name="Gruter S."/>
            <person name="Poveda L."/>
            <person name="Shimizu-Inatsugi R."/>
            <person name="Baeten J."/>
            <person name="Francoijs K.J."/>
            <person name="Nataraja K.N."/>
            <person name="Reddy Y.A.N."/>
            <person name="Phadnis S."/>
            <person name="Ravikumar R.L."/>
            <person name="Schlapbach R."/>
            <person name="Sreeman S.M."/>
            <person name="Shimizu K.K."/>
        </authorList>
    </citation>
    <scope>NUCLEOTIDE SEQUENCE</scope>
</reference>
<evidence type="ECO:0000256" key="3">
    <source>
        <dbReference type="SAM" id="MobiDB-lite"/>
    </source>
</evidence>
<comment type="caution">
    <text evidence="4">The sequence shown here is derived from an EMBL/GenBank/DDBJ whole genome shotgun (WGS) entry which is preliminary data.</text>
</comment>
<reference evidence="4" key="2">
    <citation type="submission" date="2021-12" db="EMBL/GenBank/DDBJ databases">
        <title>Resequencing data analysis of finger millet.</title>
        <authorList>
            <person name="Hatakeyama M."/>
            <person name="Aluri S."/>
            <person name="Balachadran M.T."/>
            <person name="Sivarajan S.R."/>
            <person name="Poveda L."/>
            <person name="Shimizu-Inatsugi R."/>
            <person name="Schlapbach R."/>
            <person name="Sreeman S.M."/>
            <person name="Shimizu K.K."/>
        </authorList>
    </citation>
    <scope>NUCLEOTIDE SEQUENCE</scope>
</reference>
<feature type="region of interest" description="Disordered" evidence="3">
    <location>
        <begin position="69"/>
        <end position="96"/>
    </location>
</feature>
<dbReference type="Pfam" id="PF00012">
    <property type="entry name" value="HSP70"/>
    <property type="match status" value="1"/>
</dbReference>
<dbReference type="EMBL" id="BQKI01000071">
    <property type="protein sequence ID" value="GJN13758.1"/>
    <property type="molecule type" value="Genomic_DNA"/>
</dbReference>
<evidence type="ECO:0000256" key="2">
    <source>
        <dbReference type="ARBA" id="ARBA00022840"/>
    </source>
</evidence>
<sequence>MTSINSSTYSTSRPPLLATTVVAELKATVERHLGHVVHRVVVTIPQHFGQAATWEAVLTSELAGLEVDADGDTVPPRTACTRGWRRGRAPHRRRLS</sequence>
<proteinExistence type="predicted"/>
<name>A0AAV5DT94_ELECO</name>